<protein>
    <submittedName>
        <fullName evidence="1">Uncharacterized protein</fullName>
    </submittedName>
</protein>
<organism evidence="1">
    <name type="scientific">Arion vulgaris</name>
    <dbReference type="NCBI Taxonomy" id="1028688"/>
    <lineage>
        <taxon>Eukaryota</taxon>
        <taxon>Metazoa</taxon>
        <taxon>Spiralia</taxon>
        <taxon>Lophotrochozoa</taxon>
        <taxon>Mollusca</taxon>
        <taxon>Gastropoda</taxon>
        <taxon>Heterobranchia</taxon>
        <taxon>Euthyneura</taxon>
        <taxon>Panpulmonata</taxon>
        <taxon>Eupulmonata</taxon>
        <taxon>Stylommatophora</taxon>
        <taxon>Helicina</taxon>
        <taxon>Arionoidea</taxon>
        <taxon>Arionidae</taxon>
        <taxon>Arion</taxon>
    </lineage>
</organism>
<name>A0A0B6Y3W1_9EUPU</name>
<dbReference type="EMBL" id="HACG01004077">
    <property type="protein sequence ID" value="CEK50942.1"/>
    <property type="molecule type" value="Transcribed_RNA"/>
</dbReference>
<sequence>CKSLPPITSVIIFNKYYDYGHGKIGAPTSHCTQAFLTTPRTFLTNVKEELIIGCVQGYHTFSYQRTINIAL</sequence>
<feature type="non-terminal residue" evidence="1">
    <location>
        <position position="1"/>
    </location>
</feature>
<evidence type="ECO:0000313" key="1">
    <source>
        <dbReference type="EMBL" id="CEK50942.1"/>
    </source>
</evidence>
<proteinExistence type="predicted"/>
<reference evidence="1" key="1">
    <citation type="submission" date="2014-12" db="EMBL/GenBank/DDBJ databases">
        <title>Insight into the proteome of Arion vulgaris.</title>
        <authorList>
            <person name="Aradska J."/>
            <person name="Bulat T."/>
            <person name="Smidak R."/>
            <person name="Sarate P."/>
            <person name="Gangsoo J."/>
            <person name="Sialana F."/>
            <person name="Bilban M."/>
            <person name="Lubec G."/>
        </authorList>
    </citation>
    <scope>NUCLEOTIDE SEQUENCE</scope>
    <source>
        <tissue evidence="1">Skin</tissue>
    </source>
</reference>
<accession>A0A0B6Y3W1</accession>
<dbReference type="AlphaFoldDB" id="A0A0B6Y3W1"/>
<feature type="non-terminal residue" evidence="1">
    <location>
        <position position="71"/>
    </location>
</feature>
<gene>
    <name evidence="1" type="primary">ORF12058</name>
</gene>